<name>A0A2G4F3A9_9CYAN</name>
<accession>A0A2G4F3A9</accession>
<dbReference type="EMBL" id="NXIB02000025">
    <property type="protein sequence ID" value="PHX56263.1"/>
    <property type="molecule type" value="Genomic_DNA"/>
</dbReference>
<dbReference type="GO" id="GO:0015995">
    <property type="term" value="P:chlorophyll biosynthetic process"/>
    <property type="evidence" value="ECO:0007669"/>
    <property type="project" value="InterPro"/>
</dbReference>
<sequence>MPDSEFSDDLKWTPEAKAKLKNIPYFVRGQARVRIEHLAREADTEVVTVDLVEQARIEFGQ</sequence>
<dbReference type="GO" id="GO:0016491">
    <property type="term" value="F:oxidoreductase activity"/>
    <property type="evidence" value="ECO:0007669"/>
    <property type="project" value="InterPro"/>
</dbReference>
<dbReference type="Proteomes" id="UP000226442">
    <property type="component" value="Unassembled WGS sequence"/>
</dbReference>
<dbReference type="RefSeq" id="WP_096829781.1">
    <property type="nucleotide sequence ID" value="NZ_NXIB02000025.1"/>
</dbReference>
<dbReference type="InterPro" id="IPR042298">
    <property type="entry name" value="P-CP_red_C"/>
</dbReference>
<comment type="caution">
    <text evidence="2">The sequence shown here is derived from an EMBL/GenBank/DDBJ whole genome shotgun (WGS) entry which is preliminary data.</text>
</comment>
<feature type="domain" description="Light-independent protochlorophyllide reductase subunit B-like C-terminal" evidence="1">
    <location>
        <begin position="12"/>
        <end position="56"/>
    </location>
</feature>
<keyword evidence="3" id="KW-1185">Reference proteome</keyword>
<organism evidence="2 3">
    <name type="scientific">Tychonema bourrellyi FEM_GT703</name>
    <dbReference type="NCBI Taxonomy" id="2040638"/>
    <lineage>
        <taxon>Bacteria</taxon>
        <taxon>Bacillati</taxon>
        <taxon>Cyanobacteriota</taxon>
        <taxon>Cyanophyceae</taxon>
        <taxon>Oscillatoriophycideae</taxon>
        <taxon>Oscillatoriales</taxon>
        <taxon>Microcoleaceae</taxon>
        <taxon>Tychonema</taxon>
    </lineage>
</organism>
<reference evidence="2" key="1">
    <citation type="submission" date="2017-10" db="EMBL/GenBank/DDBJ databases">
        <title>Draft genome sequence of the planktic cyanobacteria Tychonema bourrellyi isolated from alpine lentic freshwater.</title>
        <authorList>
            <person name="Tett A."/>
            <person name="Armanini F."/>
            <person name="Asnicar F."/>
            <person name="Boscaini A."/>
            <person name="Pasolli E."/>
            <person name="Zolfo M."/>
            <person name="Donati C."/>
            <person name="Salmaso N."/>
            <person name="Segata N."/>
        </authorList>
    </citation>
    <scope>NUCLEOTIDE SEQUENCE</scope>
    <source>
        <strain evidence="2">FEM_GT703</strain>
    </source>
</reference>
<dbReference type="Pfam" id="PF08369">
    <property type="entry name" value="PCP_red"/>
    <property type="match status" value="1"/>
</dbReference>
<dbReference type="InterPro" id="IPR013580">
    <property type="entry name" value="LI-POR_suB-like_C"/>
</dbReference>
<dbReference type="GO" id="GO:0015979">
    <property type="term" value="P:photosynthesis"/>
    <property type="evidence" value="ECO:0007669"/>
    <property type="project" value="InterPro"/>
</dbReference>
<protein>
    <submittedName>
        <fullName evidence="2">Protochlorophyllide oxidoreductase</fullName>
    </submittedName>
</protein>
<gene>
    <name evidence="2" type="ORF">CP500_006245</name>
</gene>
<evidence type="ECO:0000313" key="2">
    <source>
        <dbReference type="EMBL" id="PHX56263.1"/>
    </source>
</evidence>
<dbReference type="Gene3D" id="1.10.8.550">
    <property type="entry name" value="Proto-chlorophyllide reductase 57 kD subunit B"/>
    <property type="match status" value="1"/>
</dbReference>
<evidence type="ECO:0000313" key="3">
    <source>
        <dbReference type="Proteomes" id="UP000226442"/>
    </source>
</evidence>
<dbReference type="OrthoDB" id="573935at2"/>
<evidence type="ECO:0000259" key="1">
    <source>
        <dbReference type="Pfam" id="PF08369"/>
    </source>
</evidence>
<proteinExistence type="predicted"/>
<dbReference type="AlphaFoldDB" id="A0A2G4F3A9"/>